<evidence type="ECO:0000313" key="3">
    <source>
        <dbReference type="EMBL" id="PQO44559.1"/>
    </source>
</evidence>
<dbReference type="Pfam" id="PF07963">
    <property type="entry name" value="N_methyl"/>
    <property type="match status" value="1"/>
</dbReference>
<keyword evidence="1" id="KW-1133">Transmembrane helix</keyword>
<sequence>MYEFSPSLRRQRRGFTLVELLVVIAIIGVLVALLLPAVQQAREAARRMSCSNNLKQLALACHLYHDIHGKLPPSGFGENYTGEGWARKCSWLVRIMPQLELKNAYDGAPMAGSSFDMVNTGWAAPGKHWQAASQMRAPVFNCPSSPLPTELEYSVNGKTQSLGSPEKIKIQLTDYVGNAGTVYSGGTVNLHPEQFWGRAGHNCQNGVITMQYRDYPVPAFPGGTIGFKDIVDGTSNSIMIGEQGDFHETDWVDHKDSRASRVNGGLWSCGTGTPSSGISNHVVTEFPINYQGDEWWCTGGWFDNSESWVNTAFRSAHPGGAQFALADGSVTFIPETMDFRNYTAMMDRADGNVVNRN</sequence>
<reference evidence="3 4" key="1">
    <citation type="submission" date="2018-02" db="EMBL/GenBank/DDBJ databases">
        <title>Comparative genomes isolates from brazilian mangrove.</title>
        <authorList>
            <person name="Araujo J.E."/>
            <person name="Taketani R.G."/>
            <person name="Silva M.C.P."/>
            <person name="Loureco M.V."/>
            <person name="Andreote F.D."/>
        </authorList>
    </citation>
    <scope>NUCLEOTIDE SEQUENCE [LARGE SCALE GENOMIC DNA]</scope>
    <source>
        <strain evidence="3 4">Nap-Phe MGV</strain>
    </source>
</reference>
<protein>
    <submittedName>
        <fullName evidence="3">General secretion pathway protein GspG</fullName>
    </submittedName>
</protein>
<feature type="domain" description="DUF1559" evidence="2">
    <location>
        <begin position="39"/>
        <end position="339"/>
    </location>
</feature>
<evidence type="ECO:0000313" key="4">
    <source>
        <dbReference type="Proteomes" id="UP000237819"/>
    </source>
</evidence>
<dbReference type="Gene3D" id="3.30.700.10">
    <property type="entry name" value="Glycoprotein, Type 4 Pilin"/>
    <property type="match status" value="1"/>
</dbReference>
<dbReference type="InterPro" id="IPR012902">
    <property type="entry name" value="N_methyl_site"/>
</dbReference>
<organism evidence="3 4">
    <name type="scientific">Blastopirellula marina</name>
    <dbReference type="NCBI Taxonomy" id="124"/>
    <lineage>
        <taxon>Bacteria</taxon>
        <taxon>Pseudomonadati</taxon>
        <taxon>Planctomycetota</taxon>
        <taxon>Planctomycetia</taxon>
        <taxon>Pirellulales</taxon>
        <taxon>Pirellulaceae</taxon>
        <taxon>Blastopirellula</taxon>
    </lineage>
</organism>
<dbReference type="PROSITE" id="PS00409">
    <property type="entry name" value="PROKAR_NTER_METHYL"/>
    <property type="match status" value="1"/>
</dbReference>
<evidence type="ECO:0000256" key="1">
    <source>
        <dbReference type="SAM" id="Phobius"/>
    </source>
</evidence>
<dbReference type="OrthoDB" id="280382at2"/>
<dbReference type="RefSeq" id="WP_105337086.1">
    <property type="nucleotide sequence ID" value="NZ_PUHZ01000019.1"/>
</dbReference>
<feature type="transmembrane region" description="Helical" evidence="1">
    <location>
        <begin position="20"/>
        <end position="38"/>
    </location>
</feature>
<name>A0A2S8GJF9_9BACT</name>
<dbReference type="PANTHER" id="PTHR30093:SF2">
    <property type="entry name" value="TYPE II SECRETION SYSTEM PROTEIN H"/>
    <property type="match status" value="1"/>
</dbReference>
<dbReference type="InterPro" id="IPR011453">
    <property type="entry name" value="DUF1559"/>
</dbReference>
<dbReference type="SUPFAM" id="SSF54523">
    <property type="entry name" value="Pili subunits"/>
    <property type="match status" value="1"/>
</dbReference>
<comment type="caution">
    <text evidence="3">The sequence shown here is derived from an EMBL/GenBank/DDBJ whole genome shotgun (WGS) entry which is preliminary data.</text>
</comment>
<keyword evidence="1" id="KW-0472">Membrane</keyword>
<dbReference type="AlphaFoldDB" id="A0A2S8GJF9"/>
<dbReference type="PANTHER" id="PTHR30093">
    <property type="entry name" value="GENERAL SECRETION PATHWAY PROTEIN G"/>
    <property type="match status" value="1"/>
</dbReference>
<proteinExistence type="predicted"/>
<dbReference type="EMBL" id="PUHZ01000019">
    <property type="protein sequence ID" value="PQO44559.1"/>
    <property type="molecule type" value="Genomic_DNA"/>
</dbReference>
<evidence type="ECO:0000259" key="2">
    <source>
        <dbReference type="Pfam" id="PF07596"/>
    </source>
</evidence>
<gene>
    <name evidence="3" type="ORF">C5Y93_19320</name>
</gene>
<accession>A0A2S8GJF9</accession>
<dbReference type="Proteomes" id="UP000237819">
    <property type="component" value="Unassembled WGS sequence"/>
</dbReference>
<dbReference type="NCBIfam" id="TIGR04294">
    <property type="entry name" value="pre_pil_HX9DG"/>
    <property type="match status" value="1"/>
</dbReference>
<dbReference type="Pfam" id="PF07596">
    <property type="entry name" value="SBP_bac_10"/>
    <property type="match status" value="1"/>
</dbReference>
<dbReference type="NCBIfam" id="TIGR02532">
    <property type="entry name" value="IV_pilin_GFxxxE"/>
    <property type="match status" value="1"/>
</dbReference>
<keyword evidence="1" id="KW-0812">Transmembrane</keyword>
<dbReference type="InterPro" id="IPR027558">
    <property type="entry name" value="Pre_pil_HX9DG_C"/>
</dbReference>
<dbReference type="InterPro" id="IPR045584">
    <property type="entry name" value="Pilin-like"/>
</dbReference>